<protein>
    <submittedName>
        <fullName evidence="1">Uncharacterized protein</fullName>
    </submittedName>
</protein>
<reference evidence="1 2" key="1">
    <citation type="submission" date="2024-03" db="EMBL/GenBank/DDBJ databases">
        <title>Chitinophaga caseinilytica sp. nov., a casein hydrolysing bacterium isolated from forest soil.</title>
        <authorList>
            <person name="Lee D.S."/>
            <person name="Han D.M."/>
            <person name="Baek J.H."/>
            <person name="Choi D.G."/>
            <person name="Jeon J.H."/>
            <person name="Jeon C.O."/>
        </authorList>
    </citation>
    <scope>NUCLEOTIDE SEQUENCE [LARGE SCALE GENOMIC DNA]</scope>
    <source>
        <strain evidence="1 2">KACC 19118</strain>
    </source>
</reference>
<dbReference type="Proteomes" id="UP001449657">
    <property type="component" value="Chromosome"/>
</dbReference>
<evidence type="ECO:0000313" key="2">
    <source>
        <dbReference type="Proteomes" id="UP001449657"/>
    </source>
</evidence>
<name>A0ABZ2Z3F0_9BACT</name>
<dbReference type="EMBL" id="CP150096">
    <property type="protein sequence ID" value="WZN46128.1"/>
    <property type="molecule type" value="Genomic_DNA"/>
</dbReference>
<accession>A0ABZ2Z3F0</accession>
<organism evidence="1 2">
    <name type="scientific">Chitinophaga caseinilytica</name>
    <dbReference type="NCBI Taxonomy" id="2267521"/>
    <lineage>
        <taxon>Bacteria</taxon>
        <taxon>Pseudomonadati</taxon>
        <taxon>Bacteroidota</taxon>
        <taxon>Chitinophagia</taxon>
        <taxon>Chitinophagales</taxon>
        <taxon>Chitinophagaceae</taxon>
        <taxon>Chitinophaga</taxon>
    </lineage>
</organism>
<dbReference type="RefSeq" id="WP_341840869.1">
    <property type="nucleotide sequence ID" value="NZ_CP149792.1"/>
</dbReference>
<sequence>MLYEKSPVKRSTILALFTDWKAWLSGWVGPPLNGFGAGAGGAFSGFSAMRGDASATGTAAGTLGALRAKVAGGGALRTPNA</sequence>
<proteinExistence type="predicted"/>
<keyword evidence="2" id="KW-1185">Reference proteome</keyword>
<evidence type="ECO:0000313" key="1">
    <source>
        <dbReference type="EMBL" id="WZN46128.1"/>
    </source>
</evidence>
<gene>
    <name evidence="1" type="ORF">WJU22_24855</name>
</gene>